<keyword evidence="3" id="KW-0560">Oxidoreductase</keyword>
<dbReference type="OrthoDB" id="655030at2759"/>
<evidence type="ECO:0000256" key="2">
    <source>
        <dbReference type="ARBA" id="ARBA00022827"/>
    </source>
</evidence>
<dbReference type="PANTHER" id="PTHR46972:SF1">
    <property type="entry name" value="FAD DEPENDENT OXIDOREDUCTASE DOMAIN-CONTAINING PROTEIN"/>
    <property type="match status" value="1"/>
</dbReference>
<dbReference type="InterPro" id="IPR036188">
    <property type="entry name" value="FAD/NAD-bd_sf"/>
</dbReference>
<dbReference type="SUPFAM" id="SSF51905">
    <property type="entry name" value="FAD/NAD(P)-binding domain"/>
    <property type="match status" value="1"/>
</dbReference>
<keyword evidence="2" id="KW-0274">FAD</keyword>
<dbReference type="Proteomes" id="UP000011668">
    <property type="component" value="Unassembled WGS sequence"/>
</dbReference>
<keyword evidence="4" id="KW-0503">Monooxygenase</keyword>
<dbReference type="PRINTS" id="PR00420">
    <property type="entry name" value="RNGMNOXGNASE"/>
</dbReference>
<dbReference type="STRING" id="983506.L8WXX1"/>
<proteinExistence type="predicted"/>
<dbReference type="Pfam" id="PF01494">
    <property type="entry name" value="FAD_binding_3"/>
    <property type="match status" value="2"/>
</dbReference>
<dbReference type="InterPro" id="IPR002938">
    <property type="entry name" value="FAD-bd"/>
</dbReference>
<comment type="caution">
    <text evidence="6">The sequence shown here is derived from an EMBL/GenBank/DDBJ whole genome shotgun (WGS) entry which is preliminary data.</text>
</comment>
<dbReference type="PANTHER" id="PTHR46972">
    <property type="entry name" value="MONOOXYGENASE ASQM-RELATED"/>
    <property type="match status" value="1"/>
</dbReference>
<dbReference type="GO" id="GO:0004497">
    <property type="term" value="F:monooxygenase activity"/>
    <property type="evidence" value="ECO:0007669"/>
    <property type="project" value="UniProtKB-KW"/>
</dbReference>
<keyword evidence="7" id="KW-1185">Reference proteome</keyword>
<dbReference type="OMA" id="WEPWITE"/>
<protein>
    <submittedName>
        <fullName evidence="6">Salicylate hydroxylase, putative</fullName>
    </submittedName>
</protein>
<keyword evidence="1" id="KW-0285">Flavoprotein</keyword>
<reference evidence="6 7" key="1">
    <citation type="journal article" date="2013" name="Nat. Commun.">
        <title>The evolution and pathogenic mechanisms of the rice sheath blight pathogen.</title>
        <authorList>
            <person name="Zheng A."/>
            <person name="Lin R."/>
            <person name="Xu L."/>
            <person name="Qin P."/>
            <person name="Tang C."/>
            <person name="Ai P."/>
            <person name="Zhang D."/>
            <person name="Liu Y."/>
            <person name="Sun Z."/>
            <person name="Feng H."/>
            <person name="Wang Y."/>
            <person name="Chen Y."/>
            <person name="Liang X."/>
            <person name="Fu R."/>
            <person name="Li Q."/>
            <person name="Zhang J."/>
            <person name="Yu X."/>
            <person name="Xie Z."/>
            <person name="Ding L."/>
            <person name="Guan P."/>
            <person name="Tang J."/>
            <person name="Liang Y."/>
            <person name="Wang S."/>
            <person name="Deng Q."/>
            <person name="Li S."/>
            <person name="Zhu J."/>
            <person name="Wang L."/>
            <person name="Liu H."/>
            <person name="Li P."/>
        </authorList>
    </citation>
    <scope>NUCLEOTIDE SEQUENCE [LARGE SCALE GENOMIC DNA]</scope>
    <source>
        <strain evidence="7">AG-1 IA</strain>
    </source>
</reference>
<accession>L8WXX1</accession>
<sequence>MRFDCVLIPCSKHIERVGRETASGGKVYAIALECKCSVLFNTPITLNNLYLPIFLMSPRIAIIGAGPGGLTLACILARHSIIPTVFERELSPDCRQQGGTLDLHTHSGQQALRDAGLWNEFLKHARYDAQTAKVVLKSGDIVFERGPEEDEESAGSRPEIDRTALRNVLLESFGISNVKWDHSLASVESTGDNKHDLHFKNGQVESGFDLVVGADGAWSRVRPRVTSIAPFYSGVSTIEFNISNPTGPRFDYINGLVGKGSMFSFSDQKSITAQRQGTGSIHVYAAFAMSNVGPDWLNSTFNPNDTIATKTKVLTFYEDWDPRLRDFIQLTDNDSIAFRPMYMHPIEHTWEPCPGLTLLGDAAHLMTPYAGEGVNITMWDSLELAKKIVEGTKSGDLNRAVREYEIDMFKRSSESKKRTDRNKVALFSKEFPKSMDVVVDEMRGGGLKSN</sequence>
<evidence type="ECO:0000259" key="5">
    <source>
        <dbReference type="Pfam" id="PF01494"/>
    </source>
</evidence>
<dbReference type="EMBL" id="AFRT01001005">
    <property type="protein sequence ID" value="ELU41672.1"/>
    <property type="molecule type" value="Genomic_DNA"/>
</dbReference>
<dbReference type="GO" id="GO:0071949">
    <property type="term" value="F:FAD binding"/>
    <property type="evidence" value="ECO:0007669"/>
    <property type="project" value="InterPro"/>
</dbReference>
<evidence type="ECO:0000256" key="3">
    <source>
        <dbReference type="ARBA" id="ARBA00023002"/>
    </source>
</evidence>
<evidence type="ECO:0000313" key="7">
    <source>
        <dbReference type="Proteomes" id="UP000011668"/>
    </source>
</evidence>
<evidence type="ECO:0000313" key="6">
    <source>
        <dbReference type="EMBL" id="ELU41672.1"/>
    </source>
</evidence>
<feature type="domain" description="FAD-binding" evidence="5">
    <location>
        <begin position="357"/>
        <end position="391"/>
    </location>
</feature>
<evidence type="ECO:0000256" key="4">
    <source>
        <dbReference type="ARBA" id="ARBA00023033"/>
    </source>
</evidence>
<evidence type="ECO:0000256" key="1">
    <source>
        <dbReference type="ARBA" id="ARBA00022630"/>
    </source>
</evidence>
<dbReference type="Gene3D" id="3.50.50.60">
    <property type="entry name" value="FAD/NAD(P)-binding domain"/>
    <property type="match status" value="1"/>
</dbReference>
<name>L8WXX1_THACA</name>
<dbReference type="AlphaFoldDB" id="L8WXX1"/>
<feature type="domain" description="FAD-binding" evidence="5">
    <location>
        <begin position="60"/>
        <end position="226"/>
    </location>
</feature>
<dbReference type="HOGENOM" id="CLU_009665_4_0_1"/>
<organism evidence="6 7">
    <name type="scientific">Thanatephorus cucumeris (strain AG1-IA)</name>
    <name type="common">Rice sheath blight fungus</name>
    <name type="synonym">Rhizoctonia solani</name>
    <dbReference type="NCBI Taxonomy" id="983506"/>
    <lineage>
        <taxon>Eukaryota</taxon>
        <taxon>Fungi</taxon>
        <taxon>Dikarya</taxon>
        <taxon>Basidiomycota</taxon>
        <taxon>Agaricomycotina</taxon>
        <taxon>Agaricomycetes</taxon>
        <taxon>Cantharellales</taxon>
        <taxon>Ceratobasidiaceae</taxon>
        <taxon>Rhizoctonia</taxon>
        <taxon>Rhizoctonia solani AG-1</taxon>
    </lineage>
</organism>
<gene>
    <name evidence="6" type="ORF">AG1IA_04295</name>
</gene>